<evidence type="ECO:0000313" key="4">
    <source>
        <dbReference type="Proteomes" id="UP000285961"/>
    </source>
</evidence>
<protein>
    <submittedName>
        <fullName evidence="3">Carbon-nitrogen hydrolase</fullName>
    </submittedName>
</protein>
<reference evidence="3 4" key="1">
    <citation type="journal article" date="2017" name="ISME J.">
        <title>Energy and carbon metabolisms in a deep terrestrial subsurface fluid microbial community.</title>
        <authorList>
            <person name="Momper L."/>
            <person name="Jungbluth S.P."/>
            <person name="Lee M.D."/>
            <person name="Amend J.P."/>
        </authorList>
    </citation>
    <scope>NUCLEOTIDE SEQUENCE [LARGE SCALE GENOMIC DNA]</scope>
    <source>
        <strain evidence="3">SURF_17</strain>
    </source>
</reference>
<name>A0A419ESM0_9BACT</name>
<dbReference type="InterPro" id="IPR003010">
    <property type="entry name" value="C-N_Hydrolase"/>
</dbReference>
<dbReference type="Proteomes" id="UP000285961">
    <property type="component" value="Unassembled WGS sequence"/>
</dbReference>
<dbReference type="EMBL" id="QZKI01000113">
    <property type="protein sequence ID" value="RJP66605.1"/>
    <property type="molecule type" value="Genomic_DNA"/>
</dbReference>
<dbReference type="InterPro" id="IPR050345">
    <property type="entry name" value="Aliph_Amidase/BUP"/>
</dbReference>
<evidence type="ECO:0000256" key="1">
    <source>
        <dbReference type="ARBA" id="ARBA00022801"/>
    </source>
</evidence>
<gene>
    <name evidence="3" type="ORF">C4532_15780</name>
</gene>
<accession>A0A419ESM0</accession>
<dbReference type="SUPFAM" id="SSF56317">
    <property type="entry name" value="Carbon-nitrogen hydrolase"/>
    <property type="match status" value="1"/>
</dbReference>
<dbReference type="AlphaFoldDB" id="A0A419ESM0"/>
<feature type="domain" description="CN hydrolase" evidence="2">
    <location>
        <begin position="3"/>
        <end position="249"/>
    </location>
</feature>
<comment type="caution">
    <text evidence="3">The sequence shown here is derived from an EMBL/GenBank/DDBJ whole genome shotgun (WGS) entry which is preliminary data.</text>
</comment>
<dbReference type="GO" id="GO:0050126">
    <property type="term" value="F:N-carbamoylputrescine amidase activity"/>
    <property type="evidence" value="ECO:0007669"/>
    <property type="project" value="TreeGrafter"/>
</dbReference>
<evidence type="ECO:0000313" key="3">
    <source>
        <dbReference type="EMBL" id="RJP66605.1"/>
    </source>
</evidence>
<dbReference type="CDD" id="cd07586">
    <property type="entry name" value="nitrilase_8"/>
    <property type="match status" value="1"/>
</dbReference>
<organism evidence="3 4">
    <name type="scientific">Candidatus Abyssobacteria bacterium SURF_17</name>
    <dbReference type="NCBI Taxonomy" id="2093361"/>
    <lineage>
        <taxon>Bacteria</taxon>
        <taxon>Pseudomonadati</taxon>
        <taxon>Candidatus Hydrogenedentota</taxon>
        <taxon>Candidatus Abyssobacteria</taxon>
    </lineage>
</organism>
<proteinExistence type="predicted"/>
<evidence type="ECO:0000259" key="2">
    <source>
        <dbReference type="PROSITE" id="PS50263"/>
    </source>
</evidence>
<dbReference type="Pfam" id="PF00795">
    <property type="entry name" value="CN_hydrolase"/>
    <property type="match status" value="1"/>
</dbReference>
<keyword evidence="1 3" id="KW-0378">Hydrolase</keyword>
<sequence>MKTRVAVAQMKPTLGNVDKNLEIAEAIIEKAQINEADLLVFPELALTGYYLRDMVPVVAMHDEHAVISKMLEHSRSMSIAFGYVEESADNRFYNSALYLEDGRIVHRHRKVYLPTYGMFDELRYFAPGESVSAFDTKFGRIGMLICEDVWHLSTGCILSADGANIMIHLASSPARGMKAKERLDIYDTWENLNRTYASSFCCYVIFANRVGCEDGLTFWGGSEVIDPDCKVAAKAQYLDEELLVVDIDPEKVRRARMYTPVRRDEKILLTLRELQRIAVREKLAYGE</sequence>
<dbReference type="Gene3D" id="3.60.110.10">
    <property type="entry name" value="Carbon-nitrogen hydrolase"/>
    <property type="match status" value="1"/>
</dbReference>
<dbReference type="PROSITE" id="PS50263">
    <property type="entry name" value="CN_HYDROLASE"/>
    <property type="match status" value="1"/>
</dbReference>
<dbReference type="PANTHER" id="PTHR43674">
    <property type="entry name" value="NITRILASE C965.09-RELATED"/>
    <property type="match status" value="1"/>
</dbReference>
<dbReference type="PANTHER" id="PTHR43674:SF2">
    <property type="entry name" value="BETA-UREIDOPROPIONASE"/>
    <property type="match status" value="1"/>
</dbReference>
<dbReference type="GO" id="GO:0033388">
    <property type="term" value="P:putrescine biosynthetic process from arginine"/>
    <property type="evidence" value="ECO:0007669"/>
    <property type="project" value="TreeGrafter"/>
</dbReference>
<dbReference type="InterPro" id="IPR036526">
    <property type="entry name" value="C-N_Hydrolase_sf"/>
</dbReference>